<dbReference type="PANTHER" id="PTHR11835:SF34">
    <property type="entry name" value="ISOCITRATE DEHYDROGENASE [NAD] SUBUNIT ALPHA, MITOCHONDRIAL"/>
    <property type="match status" value="1"/>
</dbReference>
<evidence type="ECO:0000259" key="7">
    <source>
        <dbReference type="SMART" id="SM01329"/>
    </source>
</evidence>
<feature type="domain" description="Isopropylmalate dehydrogenase-like" evidence="7">
    <location>
        <begin position="5"/>
        <end position="334"/>
    </location>
</feature>
<dbReference type="InterPro" id="IPR019818">
    <property type="entry name" value="IsoCit/isopropylmalate_DH_CS"/>
</dbReference>
<evidence type="ECO:0000256" key="1">
    <source>
        <dbReference type="ARBA" id="ARBA00001946"/>
    </source>
</evidence>
<evidence type="ECO:0000256" key="5">
    <source>
        <dbReference type="ARBA" id="ARBA00023002"/>
    </source>
</evidence>
<keyword evidence="5" id="KW-0560">Oxidoreductase</keyword>
<dbReference type="Gene3D" id="3.40.718.10">
    <property type="entry name" value="Isopropylmalate Dehydrogenase"/>
    <property type="match status" value="1"/>
</dbReference>
<comment type="caution">
    <text evidence="8">The sequence shown here is derived from an EMBL/GenBank/DDBJ whole genome shotgun (WGS) entry which is preliminary data.</text>
</comment>
<dbReference type="PROSITE" id="PS00470">
    <property type="entry name" value="IDH_IMDH"/>
    <property type="match status" value="1"/>
</dbReference>
<proteinExistence type="inferred from homology"/>
<evidence type="ECO:0000256" key="4">
    <source>
        <dbReference type="ARBA" id="ARBA00022842"/>
    </source>
</evidence>
<dbReference type="GO" id="GO:0019298">
    <property type="term" value="P:coenzyme B biosynthetic process"/>
    <property type="evidence" value="ECO:0007669"/>
    <property type="project" value="UniProtKB-ARBA"/>
</dbReference>
<dbReference type="EMBL" id="DVAB01000022">
    <property type="protein sequence ID" value="HIK00343.1"/>
    <property type="molecule type" value="Genomic_DNA"/>
</dbReference>
<organism evidence="8 9">
    <name type="scientific">Candidatus Naiadarchaeum limnaeum</name>
    <dbReference type="NCBI Taxonomy" id="2756139"/>
    <lineage>
        <taxon>Archaea</taxon>
        <taxon>Candidatus Undinarchaeota</taxon>
        <taxon>Candidatus Undinarchaeia</taxon>
        <taxon>Candidatus Naiadarchaeales</taxon>
        <taxon>Candidatus Naiadarchaeaceae</taxon>
        <taxon>Candidatus Naiadarchaeum</taxon>
    </lineage>
</organism>
<keyword evidence="3" id="KW-0479">Metal-binding</keyword>
<keyword evidence="4" id="KW-0460">Magnesium</keyword>
<evidence type="ECO:0000256" key="2">
    <source>
        <dbReference type="ARBA" id="ARBA00007769"/>
    </source>
</evidence>
<dbReference type="SMART" id="SM01329">
    <property type="entry name" value="Iso_dh"/>
    <property type="match status" value="1"/>
</dbReference>
<dbReference type="InterPro" id="IPR024084">
    <property type="entry name" value="IsoPropMal-DH-like_dom"/>
</dbReference>
<dbReference type="AlphaFoldDB" id="A0A832V195"/>
<comment type="similarity">
    <text evidence="2">Belongs to the isocitrate and isopropylmalate dehydrogenases family.</text>
</comment>
<keyword evidence="9" id="KW-1185">Reference proteome</keyword>
<dbReference type="FunFam" id="3.40.718.10:FF:000019">
    <property type="entry name" value="Homoisocitrate dehydrogenase"/>
    <property type="match status" value="1"/>
</dbReference>
<evidence type="ECO:0000256" key="6">
    <source>
        <dbReference type="ARBA" id="ARBA00023027"/>
    </source>
</evidence>
<dbReference type="GO" id="GO:0006102">
    <property type="term" value="P:isocitrate metabolic process"/>
    <property type="evidence" value="ECO:0007669"/>
    <property type="project" value="TreeGrafter"/>
</dbReference>
<comment type="cofactor">
    <cofactor evidence="1">
        <name>Mg(2+)</name>
        <dbReference type="ChEBI" id="CHEBI:18420"/>
    </cofactor>
</comment>
<name>A0A832V195_9ARCH</name>
<keyword evidence="6" id="KW-0520">NAD</keyword>
<dbReference type="GO" id="GO:0006099">
    <property type="term" value="P:tricarboxylic acid cycle"/>
    <property type="evidence" value="ECO:0007669"/>
    <property type="project" value="TreeGrafter"/>
</dbReference>
<accession>A0A832V195</accession>
<evidence type="ECO:0000313" key="8">
    <source>
        <dbReference type="EMBL" id="HIK00343.1"/>
    </source>
</evidence>
<reference evidence="8 9" key="1">
    <citation type="journal article" name="Nat. Commun.">
        <title>Undinarchaeota illuminate DPANN phylogeny and the impact of gene transfer on archaeal evolution.</title>
        <authorList>
            <person name="Dombrowski N."/>
            <person name="Williams T.A."/>
            <person name="Sun J."/>
            <person name="Woodcroft B.J."/>
            <person name="Lee J.H."/>
            <person name="Minh B.Q."/>
            <person name="Rinke C."/>
            <person name="Spang A."/>
        </authorList>
    </citation>
    <scope>NUCLEOTIDE SEQUENCE [LARGE SCALE GENOMIC DNA]</scope>
    <source>
        <strain evidence="8">MAG_bin1129</strain>
    </source>
</reference>
<evidence type="ECO:0000256" key="3">
    <source>
        <dbReference type="ARBA" id="ARBA00022723"/>
    </source>
</evidence>
<dbReference type="GO" id="GO:0004449">
    <property type="term" value="F:isocitrate dehydrogenase (NAD+) activity"/>
    <property type="evidence" value="ECO:0007669"/>
    <property type="project" value="TreeGrafter"/>
</dbReference>
<dbReference type="GO" id="GO:0051287">
    <property type="term" value="F:NAD binding"/>
    <property type="evidence" value="ECO:0007669"/>
    <property type="project" value="InterPro"/>
</dbReference>
<sequence length="340" mass="36882">MGSYKVVVLRGDGIGPEVIEQAINVLNAVQDSIKGLNFHLVVCDAGNYCIKKHGTNLPEVTIDFLEESDACLKGPITTIENPKAPPSVTVALRKMFNLYANVRPAKNLPNVPSIAKNVDLVIVRENTEGLYSGIEQLVGKDTGIALRVISKKASERIAKFAFEMAKRRSKHLTYVHKANILRLTDGIFVKAVQNIAKKYRSVKVDSQRIDAIAMQLIKNPQQFDTILTTNMFGDIISDEAAQVVGGIGLAAGANIGDDFGIFEPIHGSAPKHAGKNRANPIAAIFSAKMMLDYLGENAAARKIESAVIKVLKEKKVRTYDLGGKATTKQMGDAIAKKISE</sequence>
<dbReference type="GO" id="GO:0000287">
    <property type="term" value="F:magnesium ion binding"/>
    <property type="evidence" value="ECO:0007669"/>
    <property type="project" value="InterPro"/>
</dbReference>
<evidence type="ECO:0000313" key="9">
    <source>
        <dbReference type="Proteomes" id="UP000646946"/>
    </source>
</evidence>
<protein>
    <submittedName>
        <fullName evidence="8">Isocitrate/isopropylmalate dehydrogenase family protein</fullName>
    </submittedName>
</protein>
<gene>
    <name evidence="8" type="ORF">H1016_02260</name>
</gene>
<dbReference type="PANTHER" id="PTHR11835">
    <property type="entry name" value="DECARBOXYLATING DEHYDROGENASES-ISOCITRATE, ISOPROPYLMALATE, TARTRATE"/>
    <property type="match status" value="1"/>
</dbReference>
<dbReference type="Proteomes" id="UP000646946">
    <property type="component" value="Unassembled WGS sequence"/>
</dbReference>
<dbReference type="Pfam" id="PF00180">
    <property type="entry name" value="Iso_dh"/>
    <property type="match status" value="1"/>
</dbReference>
<dbReference type="SUPFAM" id="SSF53659">
    <property type="entry name" value="Isocitrate/Isopropylmalate dehydrogenase-like"/>
    <property type="match status" value="1"/>
</dbReference>